<dbReference type="RefSeq" id="WP_124195408.1">
    <property type="nucleotide sequence ID" value="NZ_REGA01000006.1"/>
</dbReference>
<proteinExistence type="predicted"/>
<sequence>MSSKAKRVAYCSTCGSEIDSDAELCPECGVRQGTAQHQQKEPTDRYIAAAIGAVVSFVIGWFPLIGPIVPGVVAGYLRGENTKESAITGTLANVIASIPIVLVLALFFGLGALGTLVEGNGEAALGFGVLLIMVVISFVYYFGFGALGGVIGAELSDRGEPE</sequence>
<feature type="transmembrane region" description="Helical" evidence="1">
    <location>
        <begin position="86"/>
        <end position="111"/>
    </location>
</feature>
<dbReference type="InterPro" id="IPR040493">
    <property type="entry name" value="DUF5518"/>
</dbReference>
<comment type="caution">
    <text evidence="2">The sequence shown here is derived from an EMBL/GenBank/DDBJ whole genome shotgun (WGS) entry which is preliminary data.</text>
</comment>
<dbReference type="Proteomes" id="UP000282323">
    <property type="component" value="Unassembled WGS sequence"/>
</dbReference>
<feature type="transmembrane region" description="Helical" evidence="1">
    <location>
        <begin position="123"/>
        <end position="142"/>
    </location>
</feature>
<reference evidence="2 3" key="1">
    <citation type="submission" date="2018-10" db="EMBL/GenBank/DDBJ databases">
        <title>Natrarchaeobius chitinivorans gen. nov., sp. nov., and Natrarchaeobius haloalkaliphilus sp. nov., alkaliphilic, chitin-utilizing haloarchaea from hypersaline alkaline lakes.</title>
        <authorList>
            <person name="Sorokin D.Y."/>
            <person name="Elcheninov A.G."/>
            <person name="Kostrikina N.A."/>
            <person name="Bale N.J."/>
            <person name="Sinninghe Damste J.S."/>
            <person name="Khijniak T.V."/>
            <person name="Kublanov I.V."/>
            <person name="Toshchakov S.V."/>
        </authorList>
    </citation>
    <scope>NUCLEOTIDE SEQUENCE [LARGE SCALE GENOMIC DNA]</scope>
    <source>
        <strain evidence="2 3">AArcht4T</strain>
    </source>
</reference>
<dbReference type="AlphaFoldDB" id="A0A3N6MET1"/>
<evidence type="ECO:0000313" key="2">
    <source>
        <dbReference type="EMBL" id="RQG95190.1"/>
    </source>
</evidence>
<dbReference type="EMBL" id="REGA01000006">
    <property type="protein sequence ID" value="RQG95190.1"/>
    <property type="molecule type" value="Genomic_DNA"/>
</dbReference>
<evidence type="ECO:0000256" key="1">
    <source>
        <dbReference type="SAM" id="Phobius"/>
    </source>
</evidence>
<evidence type="ECO:0000313" key="3">
    <source>
        <dbReference type="Proteomes" id="UP000282323"/>
    </source>
</evidence>
<keyword evidence="1" id="KW-0472">Membrane</keyword>
<organism evidence="2 3">
    <name type="scientific">Natrarchaeobius chitinivorans</name>
    <dbReference type="NCBI Taxonomy" id="1679083"/>
    <lineage>
        <taxon>Archaea</taxon>
        <taxon>Methanobacteriati</taxon>
        <taxon>Methanobacteriota</taxon>
        <taxon>Stenosarchaea group</taxon>
        <taxon>Halobacteria</taxon>
        <taxon>Halobacteriales</taxon>
        <taxon>Natrialbaceae</taxon>
        <taxon>Natrarchaeobius</taxon>
    </lineage>
</organism>
<name>A0A3N6MET1_NATCH</name>
<feature type="transmembrane region" description="Helical" evidence="1">
    <location>
        <begin position="46"/>
        <end position="66"/>
    </location>
</feature>
<dbReference type="Pfam" id="PF17647">
    <property type="entry name" value="DUF5518"/>
    <property type="match status" value="1"/>
</dbReference>
<keyword evidence="3" id="KW-1185">Reference proteome</keyword>
<keyword evidence="1" id="KW-1133">Transmembrane helix</keyword>
<keyword evidence="1" id="KW-0812">Transmembrane</keyword>
<protein>
    <submittedName>
        <fullName evidence="2">Zinc ribbon domain-containing protein</fullName>
    </submittedName>
</protein>
<dbReference type="OrthoDB" id="64860at2157"/>
<gene>
    <name evidence="2" type="ORF">EA473_09600</name>
</gene>
<accession>A0A3N6MET1</accession>